<dbReference type="EMBL" id="VSDQ01000161">
    <property type="protein sequence ID" value="TYA93311.1"/>
    <property type="molecule type" value="Genomic_DNA"/>
</dbReference>
<reference evidence="1 2" key="1">
    <citation type="submission" date="2019-08" db="EMBL/GenBank/DDBJ databases">
        <title>Seonamhaeicola sediminis sp. nov., isolated from marine sediment.</title>
        <authorList>
            <person name="Cao W.R."/>
        </authorList>
    </citation>
    <scope>NUCLEOTIDE SEQUENCE [LARGE SCALE GENOMIC DNA]</scope>
    <source>
        <strain evidence="1 2">B011</strain>
    </source>
</reference>
<feature type="non-terminal residue" evidence="1">
    <location>
        <position position="1"/>
    </location>
</feature>
<evidence type="ECO:0000313" key="1">
    <source>
        <dbReference type="EMBL" id="TYA93311.1"/>
    </source>
</evidence>
<dbReference type="Proteomes" id="UP000323930">
    <property type="component" value="Unassembled WGS sequence"/>
</dbReference>
<sequence length="140" mass="15913">LSHRKQSKIQKAEDSLQKAESSSIQGVIVESASNIATVIKRGNRIYTNAVNGLATHNLKSLKKNKSQVENLTNEIDELKDHIFYFIKNLDEPSVSASNFYLNVLRHLQDMAQSLTYISNASYKHVNNNHKKLKFSQIKEL</sequence>
<evidence type="ECO:0000313" key="2">
    <source>
        <dbReference type="Proteomes" id="UP000323930"/>
    </source>
</evidence>
<gene>
    <name evidence="1" type="ORF">FUA24_01235</name>
</gene>
<protein>
    <submittedName>
        <fullName evidence="1">Inorganic phosphate transporter</fullName>
    </submittedName>
</protein>
<accession>A0A5D0JCV0</accession>
<proteinExistence type="predicted"/>
<keyword evidence="2" id="KW-1185">Reference proteome</keyword>
<organism evidence="1 2">
    <name type="scientific">Seonamhaeicola marinus</name>
    <dbReference type="NCBI Taxonomy" id="1912246"/>
    <lineage>
        <taxon>Bacteria</taxon>
        <taxon>Pseudomonadati</taxon>
        <taxon>Bacteroidota</taxon>
        <taxon>Flavobacteriia</taxon>
        <taxon>Flavobacteriales</taxon>
        <taxon>Flavobacteriaceae</taxon>
    </lineage>
</organism>
<name>A0A5D0JCV0_9FLAO</name>
<dbReference type="AlphaFoldDB" id="A0A5D0JCV0"/>
<feature type="non-terminal residue" evidence="1">
    <location>
        <position position="140"/>
    </location>
</feature>
<comment type="caution">
    <text evidence="1">The sequence shown here is derived from an EMBL/GenBank/DDBJ whole genome shotgun (WGS) entry which is preliminary data.</text>
</comment>